<dbReference type="InterPro" id="IPR041658">
    <property type="entry name" value="AAA_lid_11"/>
</dbReference>
<dbReference type="InterPro" id="IPR043157">
    <property type="entry name" value="Dynein_AAA1S"/>
</dbReference>
<dbReference type="Gene3D" id="1.20.920.20">
    <property type="match status" value="1"/>
</dbReference>
<dbReference type="FunFam" id="3.40.50.300:FF:000996">
    <property type="entry name" value="Cytoplasmic dynein heavy chain"/>
    <property type="match status" value="1"/>
</dbReference>
<dbReference type="InterPro" id="IPR054354">
    <property type="entry name" value="DYNC2H1-like_lid"/>
</dbReference>
<dbReference type="Proteomes" id="UP001230188">
    <property type="component" value="Unassembled WGS sequence"/>
</dbReference>
<dbReference type="InterPro" id="IPR011704">
    <property type="entry name" value="ATPase_dyneun-rel_AAA"/>
</dbReference>
<dbReference type="Pfam" id="PF12777">
    <property type="entry name" value="MT"/>
    <property type="match status" value="1"/>
</dbReference>
<evidence type="ECO:0000256" key="12">
    <source>
        <dbReference type="SAM" id="Coils"/>
    </source>
</evidence>
<dbReference type="GO" id="GO:0030286">
    <property type="term" value="C:dynein complex"/>
    <property type="evidence" value="ECO:0007669"/>
    <property type="project" value="UniProtKB-KW"/>
</dbReference>
<dbReference type="GO" id="GO:0005938">
    <property type="term" value="C:cell cortex"/>
    <property type="evidence" value="ECO:0007669"/>
    <property type="project" value="UniProtKB-ARBA"/>
</dbReference>
<feature type="domain" description="AAA+ ATPase" evidence="14">
    <location>
        <begin position="2995"/>
        <end position="3126"/>
    </location>
</feature>
<feature type="coiled-coil region" evidence="12">
    <location>
        <begin position="3552"/>
        <end position="3628"/>
    </location>
</feature>
<dbReference type="GO" id="GO:0005524">
    <property type="term" value="F:ATP binding"/>
    <property type="evidence" value="ECO:0007669"/>
    <property type="project" value="UniProtKB-KW"/>
</dbReference>
<evidence type="ECO:0000256" key="8">
    <source>
        <dbReference type="ARBA" id="ARBA00023017"/>
    </source>
</evidence>
<name>A0AAD7XHM0_9STRA</name>
<protein>
    <recommendedName>
        <fullName evidence="2">Dynein heavy chain, cytoplasmic</fullName>
    </recommendedName>
</protein>
<dbReference type="GO" id="GO:0045505">
    <property type="term" value="F:dynein intermediate chain binding"/>
    <property type="evidence" value="ECO:0007669"/>
    <property type="project" value="InterPro"/>
</dbReference>
<dbReference type="GO" id="GO:0016887">
    <property type="term" value="F:ATP hydrolysis activity"/>
    <property type="evidence" value="ECO:0007669"/>
    <property type="project" value="InterPro"/>
</dbReference>
<feature type="region of interest" description="Disordered" evidence="13">
    <location>
        <begin position="2174"/>
        <end position="2196"/>
    </location>
</feature>
<dbReference type="InterPro" id="IPR035699">
    <property type="entry name" value="AAA_6"/>
</dbReference>
<feature type="region of interest" description="Disordered" evidence="13">
    <location>
        <begin position="3358"/>
        <end position="3379"/>
    </location>
</feature>
<reference evidence="15" key="1">
    <citation type="submission" date="2023-01" db="EMBL/GenBank/DDBJ databases">
        <title>Metagenome sequencing of chrysophaentin producing Chrysophaeum taylorii.</title>
        <authorList>
            <person name="Davison J."/>
            <person name="Bewley C."/>
        </authorList>
    </citation>
    <scope>NUCLEOTIDE SEQUENCE</scope>
    <source>
        <strain evidence="15">NIES-1699</strain>
    </source>
</reference>
<dbReference type="InterPro" id="IPR024317">
    <property type="entry name" value="Dynein_heavy_chain_D4_dom"/>
</dbReference>
<feature type="coiled-coil region" evidence="12">
    <location>
        <begin position="1503"/>
        <end position="1530"/>
    </location>
</feature>
<dbReference type="GO" id="GO:1902850">
    <property type="term" value="P:microtubule cytoskeleton organization involved in mitosis"/>
    <property type="evidence" value="ECO:0007669"/>
    <property type="project" value="UniProtKB-ARBA"/>
</dbReference>
<dbReference type="Pfam" id="PF18198">
    <property type="entry name" value="AAA_lid_11"/>
    <property type="match status" value="1"/>
</dbReference>
<keyword evidence="8" id="KW-0243">Dynein</keyword>
<dbReference type="Gene3D" id="1.20.920.30">
    <property type="match status" value="1"/>
</dbReference>
<dbReference type="GO" id="GO:0008569">
    <property type="term" value="F:minus-end-directed microtubule motor activity"/>
    <property type="evidence" value="ECO:0007669"/>
    <property type="project" value="InterPro"/>
</dbReference>
<proteinExistence type="predicted"/>
<dbReference type="Pfam" id="PF03028">
    <property type="entry name" value="Dynein_heavy"/>
    <property type="match status" value="1"/>
</dbReference>
<dbReference type="Pfam" id="PF07728">
    <property type="entry name" value="AAA_5"/>
    <property type="match status" value="1"/>
</dbReference>
<evidence type="ECO:0000256" key="9">
    <source>
        <dbReference type="ARBA" id="ARBA00023054"/>
    </source>
</evidence>
<accession>A0AAD7XHM0</accession>
<feature type="domain" description="AAA+ ATPase" evidence="14">
    <location>
        <begin position="2240"/>
        <end position="2431"/>
    </location>
</feature>
<dbReference type="PROSITE" id="PS00675">
    <property type="entry name" value="SIGMA54_INTERACT_1"/>
    <property type="match status" value="1"/>
</dbReference>
<feature type="compositionally biased region" description="Acidic residues" evidence="13">
    <location>
        <begin position="3215"/>
        <end position="3229"/>
    </location>
</feature>
<feature type="region of interest" description="Disordered" evidence="13">
    <location>
        <begin position="4432"/>
        <end position="4462"/>
    </location>
</feature>
<dbReference type="InterPro" id="IPR026983">
    <property type="entry name" value="DHC"/>
</dbReference>
<dbReference type="InterPro" id="IPR042228">
    <property type="entry name" value="Dynein_linker_3"/>
</dbReference>
<sequence length="4630" mass="503288">MGEVPASLGRYLASVVSAVLGVDAGAVEGGLRRGGEAVELFWVDPSEEARLVAETSEDGEVRFSKELSPGAAGVVVLAKRSGGGDGEDAGSRVHVVFSWQRREGGREAVLAAARRVVGGALRPLVEEASDADDSASLASVRQRVRDLDAALASCDARRALPEARLVAPAAVVAALREFPEPEAAAAAATESSSEEVAEACASAAAQWAKDAFELASLCESLEDGRLAFPGGIEAEVGLWVDYEAAVRRASEARRSSAAKCVASILKRSKRFVAAAQLEDGMTSLSRAAEIAGDATKVLGELPAAELEAGASLETVASATSQFFLHLAKLRASRHYPARRAAKLVEAASRSLSARAARLLADKDLLELGYDAFCEGLDEADGAFVAARKGVRRFREVASELSRRDAPGRGGISSAAATTTILVGKDLAHEALEARVAELREFRKSHRSFREALAKVLRDGGEAVGELDAAYARLGVQAKTGSPPVVVDASPEGSARWRSAREEYAKRLDKSEALAAARLAARLDAARSADETFEVFALFQPLLERPAVRRAARRHQAALVEHVRLAVEELRDACTQRYEGSNAEALASVRDAPPVAAKIAWARQVENRLRRQMRRLGDVLGDDADRHPSGRALRSVADELLRHLDARPLFEAWLDDCKQRRRKEATTKAAAAAAGLLLKVVGDEPPALAVAFDASRIALFKEVSQLRWLGFRVPETISLVADEARDRYPTAVALHAATRAYAVASKAAVPKKALVAPWLRAVRDRVALAFPRRPSSQHHHHHHKNSSSSSSSSSKFHAPKVSWTSPTSTVRAWVDALAEDVSALQEKLDVLAHASREFDAGLEALAQNDDEDAETLHGRLQAILDRLSLEGLEGLDAWARDARRRALRAVRDRLARRLAAWTKRPESASPQHRLEVVEGADGARLAVVPELGFARRRWHDEISREFAVLSELPALGASRFDALDETSAAKDDDDDDEEEDNRRRGGGHAVLDEAIGGAVAAVEAAVDDARRRAAAWARFVAVWRTPAPVAASRLLENDDLDAWTRLVSAASTDRAALDDLAAAEAERLERLRGTPAVECALDARPAADRIRPRVDAWISEVRAHLAARAGAISNRVRDACRGERDVLESLDDRACREALEAMARCDALEARKLAEWRGILASLERAEALIPPEDREMESSRVREAIDELEQLADRKGTALARRAPQLARDLERELEAASRRAAKLADRWRRLKPDRLSTTTSPRQALEALKAFGVEVEAARADADALERAGAVLAKKKHHRNNSDDASYYYYYEAPGIARDLEAILTRELPALAEVWERLAGPAETSARFDATRWPGLDPAAARSWLREADEALRSAPPRIRQYEAFSDAVNAVATRERALVLLAEIKAAEKNLGEAGWGRIAAAFGVPRRWDTRTIGTLVARCLEPETRSKVDAALAAARQDAALSEYLDEVHDTWENFELEIVGDRLVSGWDLLFSRLDDDATGLRAMRDATHFRRAVDDGDADLAARRQALEARCDELRRRLELWAEAQRRWVHLDAVSLDRVPDAASKFQEADRLFSAAKRDALAADPPRAKHLLLSPKLPDHLGAIASLLADAQRCLGDHLEATRAKFPRFYLLGDDDLLSVLGNAPLDRHLPKMFQAIDGLVVVVENNNTASMMMRSGLELVPLENNQNFDVKGSRGADAIPRLTFLEKAMRAALSRDLKEALETFGSTASCRSDEEEHGEVSSLAAWLGPRTAQAAVLASQISWARDVERQQQGAAAAATTTRGGGGGGGGGVLERVLARLRALAEDKNNNNNSKKKNDDDDDYYCEEGGRDALLWQRKREQFILDLAAQRDASLELARTGATANEFAWLRQLRLYAGERATVDDAPRISGGLAVVASGRVLDASLSYCFEYQGVGERLVRTPLTDRCFVCLAMALRLRLGASPIGPAGTGKTQSVRDFGAQLGRHVVVFNCDEAFSVAAMGRLLKGIASCGAFAVFDEFNRLEPKMLSAVSEQLEAIQVALQKKKNDRRVELSGVRVPLEPTTAVFVTMNPGYAGRSPLPENLKALFRTVAMVAPDARVIARVALDARGFGDADALAGALVSLLELCRVQLSARDWYDFGLRALGPVLRRAGVSLRAGATPVAAIVAALRATISPRLVDADSKVFDDLLAASFDKFLVVARDAAGSRTNEEEEEEKRASSARRKQRDAVRDAIRETEVRSALDAAHRAAIGAPASPRWLDKASQLRNVLSLACGAVVVGTAGCGKTTLWRAVAAALEKLDGTPTIAYVVDPKAFAATHYKDLLFGSLDETTIEWRDGWVTALLRGINSNERGELSKRHWIVLDGDIDPEWAENLNSVLDDNRILTLPNGERLGVPQNVRFLFEVDDLKRATPATVSRCGVLFVDDALATVPERFAAKLVAAGLDDDFGRALAPLGEKWVARVVRAAAATKAAKAAAAALEEEEEEDDAIVPFAAPAAQIVDAAVAFCASARDRATALNDDAPQNLLESYARGALVAGLFWAAGAARGEAGRGALDRLLKEIAEADAPRDGEVGDSRLEARPASIDRASFWRPWLEGGPDLPLESFDAVVRTQDTERHEWLIAETLAAKGPTPLLVGPPGSGKTMTVERAVAKRSEAYALVPLACASGTTAVDVARLLAEHCELVRDGEAFALVPKRGLYGTRRSLVFFLDEINLVSPDAYGTPRALAFLRQLVERRGFWALSTTSARAALEPSSSRSSSRSGGGKPRFVRLDRILFVAACNPPSDAGRRPLPRRLARHALAVRVGTPSRAALARIYGAFADLALRPMMRRDDDDDDDDNRRRGGGGSVRPHAVAEAMLDVYEANAARFGGTAPQCVYSARDATRWCRRLRAALDETARADSWSSLFGGGGGFDETAGLARLWAHEGLRLFGDRLARREDRMWVRDTIDEVALRRFPRLDPSALRRPILFSSWLSRAYAPARRRDLRAFVSARLRTFYEEEPAATAPLCVLDDVVDHVLRIDSVLRAQSEGHLLLVGESGVGKSILTRFVAWNAGFEVVEIRATRNYSLANFDDDLKSTMRRAGLLGERLCLLLDEADAVSSAFLERTNALLASGEIPGLFSTDETTALLSACRDNGAGPEADDATALAWFSRRVRRNLHCVFSIDPGCGGGGGGGLFFEDGPRATASPALFNRCVTLWFETWTPRALAHLADAHVRDLDLEAMAAAAAAAAADWSDDDDDDLLHHDSDSEEDDDSDDSEDSDSSMMMKKKEEEAPAAASCSPPRLGRFRARIVTALARTHAFAAGELSGGATARDFLELVWCWKATCEKKRDEEASAQRRRLVGLRELEEAKARVAKMQSEERAAVARLEEQDAIARAQLERMMASQREAEAKQRDGEKASRELEEHAKEIERRKREAEAALAEAEPAVERARAAVGAINRKQLDEVRALRTPPVAVRRTLEAVEVLMGLLAPSSSFSYAAPNWDEVRKLTRRGDFIGTVVAFEPSQLREAEYVKERYLAPSETTLRELTKAARAVDPDAKPVEALEPAAVAKASKACGPLVEWAASQIAYADVERAVAPLRAEVADLEFEAERATSRVASLDSELADLGEAIARYKREYAEAVGAAERIKAEISTGRLKTERAERLLKSLETERARWASEARAYPDRVGRLAADALRVASVVAYAGPLDAPDRARLEEKVDAILCDLRLLLEENDDDDDVLPPPRRRRRRFDVATYAHSAAKIREWHDAFGLAREARSVENAAILASARRVALIVDPAGSALEFVEAMLAADRPVSTCEAADPNFAKILATAARFGGALVVRGVDDDSCWDAIAHPVLDRCASRSSRRAPVRLGADLVDVSPDLVLVLHATDSDAAKKKLPRALLGRVVLVDFSTTPQGLEQTVLSRILRRERPDLERQRVEAVRDLDDARLRLSRLEDDVLERIGAEILDDDAALEALEHAQAEARAARIEAERGRAALDDLRNATAAYAPAARFITKTRAILDRLSRVRASYAYSLGSFLEAILAPALLRIQPPSSSSQSSSAPLFDRVAGPFLTEFSRRIARGLVSRDHRLAAASALARLLLLEKNTTQDHHHHRKLDAPAIEATVRAVLGPSASEPWLAAPDGDNVADAAAAPPKNNNNNNNNNRAATIVLLTGTGRDGARDVEKAARRVNAQLEAVALGPSESLARADAALRRASDRGSWVFLGNAHLAAREWLDGLDRRRGSTKSKKEGLVFLAADPDLGGLPRSLLARSDLVALGAETGLRAALSRHAGIVDPSAWRRKPAERPRLYAILALLHSVLVERVRRYPRAFSKRYEWGDVDALVAVSVVDQLLNPLSEADHVDPQALPWGNLAGGLEAVYGSRLEDDHDARVLGALVSKIVSPDAFSSSSWTFCLSDDAAADSPPALPDGCLTPDSWLDWIRALPADNPCSWLGLAPEAEISRARDARRALATTAAILCGSDAASEEEEQEQEEQQKTTRIRDEDDDDGFGAAETTRVFRALRAEKSGLPVRLGALRWPSRLLAAARLDDAANSNELFHDLFLHADDDDDDDGDDKGDNSGVLVDGLFARGASWRDARLSLAPPDLHDATGAVALPPLRLSWRRRTTTTHKKDVIVLPLRTTATTTYVAFPTHEDEDTAVFYLRNVVVEARRGPPLLL</sequence>
<feature type="region of interest" description="Disordered" evidence="13">
    <location>
        <begin position="2796"/>
        <end position="2816"/>
    </location>
</feature>
<gene>
    <name evidence="15" type="ORF">CTAYLR_010108</name>
</gene>
<dbReference type="InterPro" id="IPR024743">
    <property type="entry name" value="Dynein_HC_stalk"/>
</dbReference>
<evidence type="ECO:0000256" key="7">
    <source>
        <dbReference type="ARBA" id="ARBA00022840"/>
    </source>
</evidence>
<dbReference type="InterPro" id="IPR042219">
    <property type="entry name" value="AAA_lid_11_sf"/>
</dbReference>
<feature type="region of interest" description="Disordered" evidence="13">
    <location>
        <begin position="962"/>
        <end position="987"/>
    </location>
</feature>
<feature type="domain" description="AAA+ ATPase" evidence="14">
    <location>
        <begin position="2595"/>
        <end position="2773"/>
    </location>
</feature>
<evidence type="ECO:0000256" key="13">
    <source>
        <dbReference type="SAM" id="MobiDB-lite"/>
    </source>
</evidence>
<evidence type="ECO:0000313" key="16">
    <source>
        <dbReference type="Proteomes" id="UP001230188"/>
    </source>
</evidence>
<feature type="coiled-coil region" evidence="12">
    <location>
        <begin position="3888"/>
        <end position="3954"/>
    </location>
</feature>
<dbReference type="EMBL" id="JAQMWT010000672">
    <property type="protein sequence ID" value="KAJ8598469.1"/>
    <property type="molecule type" value="Genomic_DNA"/>
</dbReference>
<evidence type="ECO:0000256" key="3">
    <source>
        <dbReference type="ARBA" id="ARBA00022490"/>
    </source>
</evidence>
<keyword evidence="11" id="KW-0206">Cytoskeleton</keyword>
<keyword evidence="7" id="KW-0067">ATP-binding</keyword>
<feature type="coiled-coil region" evidence="12">
    <location>
        <begin position="1174"/>
        <end position="1269"/>
    </location>
</feature>
<organism evidence="15 16">
    <name type="scientific">Chrysophaeum taylorii</name>
    <dbReference type="NCBI Taxonomy" id="2483200"/>
    <lineage>
        <taxon>Eukaryota</taxon>
        <taxon>Sar</taxon>
        <taxon>Stramenopiles</taxon>
        <taxon>Ochrophyta</taxon>
        <taxon>Pelagophyceae</taxon>
        <taxon>Pelagomonadales</taxon>
        <taxon>Pelagomonadaceae</taxon>
        <taxon>Chrysophaeum</taxon>
    </lineage>
</organism>
<dbReference type="Gene3D" id="1.20.140.100">
    <property type="entry name" value="Dynein heavy chain, N-terminal domain 2"/>
    <property type="match status" value="1"/>
</dbReference>
<keyword evidence="5" id="KW-0677">Repeat</keyword>
<dbReference type="Gene3D" id="1.10.8.720">
    <property type="entry name" value="Region D6 of dynein motor"/>
    <property type="match status" value="1"/>
</dbReference>
<dbReference type="GO" id="GO:0000070">
    <property type="term" value="P:mitotic sister chromatid segregation"/>
    <property type="evidence" value="ECO:0007669"/>
    <property type="project" value="UniProtKB-ARBA"/>
</dbReference>
<keyword evidence="6" id="KW-0547">Nucleotide-binding</keyword>
<dbReference type="GO" id="GO:0000235">
    <property type="term" value="C:astral microtubule"/>
    <property type="evidence" value="ECO:0007669"/>
    <property type="project" value="UniProtKB-ARBA"/>
</dbReference>
<dbReference type="CDD" id="cd00009">
    <property type="entry name" value="AAA"/>
    <property type="match status" value="1"/>
</dbReference>
<dbReference type="Gene3D" id="3.20.180.20">
    <property type="entry name" value="Dynein heavy chain, N-terminal domain 2"/>
    <property type="match status" value="1"/>
</dbReference>
<evidence type="ECO:0000256" key="2">
    <source>
        <dbReference type="ARBA" id="ARBA00022197"/>
    </source>
</evidence>
<dbReference type="Pfam" id="PF12780">
    <property type="entry name" value="AAA_8"/>
    <property type="match status" value="1"/>
</dbReference>
<feature type="compositionally biased region" description="Basic and acidic residues" evidence="13">
    <location>
        <begin position="4446"/>
        <end position="4455"/>
    </location>
</feature>
<evidence type="ECO:0000256" key="5">
    <source>
        <dbReference type="ARBA" id="ARBA00022737"/>
    </source>
</evidence>
<dbReference type="Gene3D" id="1.10.8.710">
    <property type="match status" value="1"/>
</dbReference>
<dbReference type="PANTHER" id="PTHR45703:SF36">
    <property type="entry name" value="DYNEIN HEAVY CHAIN, CYTOPLASMIC"/>
    <property type="match status" value="1"/>
</dbReference>
<evidence type="ECO:0000313" key="15">
    <source>
        <dbReference type="EMBL" id="KAJ8598469.1"/>
    </source>
</evidence>
<dbReference type="InterPro" id="IPR025662">
    <property type="entry name" value="Sigma_54_int_dom_ATP-bd_1"/>
</dbReference>
<evidence type="ECO:0000259" key="14">
    <source>
        <dbReference type="SMART" id="SM00382"/>
    </source>
</evidence>
<dbReference type="Pfam" id="PF12781">
    <property type="entry name" value="AAA_9"/>
    <property type="match status" value="1"/>
</dbReference>
<feature type="region of interest" description="Disordered" evidence="13">
    <location>
        <begin position="3203"/>
        <end position="3249"/>
    </location>
</feature>
<dbReference type="SMART" id="SM00382">
    <property type="entry name" value="AAA"/>
    <property type="match status" value="4"/>
</dbReference>
<feature type="region of interest" description="Disordered" evidence="13">
    <location>
        <begin position="771"/>
        <end position="801"/>
    </location>
</feature>
<comment type="subcellular location">
    <subcellularLocation>
        <location evidence="1">Cytoplasm</location>
        <location evidence="1">Cytoskeleton</location>
    </subcellularLocation>
</comment>
<dbReference type="InterPro" id="IPR035706">
    <property type="entry name" value="AAA_9"/>
</dbReference>
<feature type="compositionally biased region" description="Basic residues" evidence="13">
    <location>
        <begin position="774"/>
        <end position="784"/>
    </location>
</feature>
<dbReference type="Pfam" id="PF22597">
    <property type="entry name" value="DYN_lid"/>
    <property type="match status" value="1"/>
</dbReference>
<dbReference type="InterPro" id="IPR013602">
    <property type="entry name" value="Dynein_heavy_linker"/>
</dbReference>
<evidence type="ECO:0000256" key="1">
    <source>
        <dbReference type="ARBA" id="ARBA00004245"/>
    </source>
</evidence>
<dbReference type="InterPro" id="IPR027417">
    <property type="entry name" value="P-loop_NTPase"/>
</dbReference>
<dbReference type="Gene3D" id="3.40.50.300">
    <property type="entry name" value="P-loop containing nucleotide triphosphate hydrolases"/>
    <property type="match status" value="5"/>
</dbReference>
<dbReference type="InterPro" id="IPR004273">
    <property type="entry name" value="Dynein_heavy_D6_P-loop"/>
</dbReference>
<feature type="compositionally biased region" description="Acidic residues" evidence="13">
    <location>
        <begin position="4436"/>
        <end position="4445"/>
    </location>
</feature>
<dbReference type="Pfam" id="PF08393">
    <property type="entry name" value="DHC_N2"/>
    <property type="match status" value="1"/>
</dbReference>
<comment type="caution">
    <text evidence="15">The sequence shown here is derived from an EMBL/GenBank/DDBJ whole genome shotgun (WGS) entry which is preliminary data.</text>
</comment>
<dbReference type="Pfam" id="PF12775">
    <property type="entry name" value="AAA_7"/>
    <property type="match status" value="1"/>
</dbReference>
<dbReference type="InterPro" id="IPR003593">
    <property type="entry name" value="AAA+_ATPase"/>
</dbReference>
<dbReference type="GO" id="GO:0051959">
    <property type="term" value="F:dynein light intermediate chain binding"/>
    <property type="evidence" value="ECO:0007669"/>
    <property type="project" value="InterPro"/>
</dbReference>
<keyword evidence="10" id="KW-0505">Motor protein</keyword>
<dbReference type="SUPFAM" id="SSF52540">
    <property type="entry name" value="P-loop containing nucleoside triphosphate hydrolases"/>
    <property type="match status" value="4"/>
</dbReference>
<dbReference type="Pfam" id="PF08385">
    <property type="entry name" value="DHC_N1"/>
    <property type="match status" value="1"/>
</dbReference>
<keyword evidence="16" id="KW-1185">Reference proteome</keyword>
<keyword evidence="3" id="KW-0963">Cytoplasm</keyword>
<evidence type="ECO:0000256" key="11">
    <source>
        <dbReference type="ARBA" id="ARBA00023212"/>
    </source>
</evidence>
<keyword evidence="9 12" id="KW-0175">Coiled coil</keyword>
<dbReference type="InterPro" id="IPR013594">
    <property type="entry name" value="Dynein_heavy_tail"/>
</dbReference>
<feature type="domain" description="AAA+ ATPase" evidence="14">
    <location>
        <begin position="1924"/>
        <end position="2065"/>
    </location>
</feature>
<evidence type="ECO:0000256" key="10">
    <source>
        <dbReference type="ARBA" id="ARBA00023175"/>
    </source>
</evidence>
<dbReference type="InterPro" id="IPR042222">
    <property type="entry name" value="Dynein_2_N"/>
</dbReference>
<keyword evidence="4" id="KW-0493">Microtubule</keyword>
<dbReference type="Gene3D" id="1.20.58.1120">
    <property type="match status" value="1"/>
</dbReference>
<evidence type="ECO:0000256" key="6">
    <source>
        <dbReference type="ARBA" id="ARBA00022741"/>
    </source>
</evidence>
<dbReference type="GO" id="GO:0030473">
    <property type="term" value="P:nuclear migration along microtubule"/>
    <property type="evidence" value="ECO:0007669"/>
    <property type="project" value="UniProtKB-ARBA"/>
</dbReference>
<dbReference type="Gene3D" id="6.10.140.1060">
    <property type="match status" value="1"/>
</dbReference>
<evidence type="ECO:0000256" key="4">
    <source>
        <dbReference type="ARBA" id="ARBA00022701"/>
    </source>
</evidence>
<dbReference type="PANTHER" id="PTHR45703">
    <property type="entry name" value="DYNEIN HEAVY CHAIN"/>
    <property type="match status" value="1"/>
</dbReference>
<dbReference type="Pfam" id="PF12774">
    <property type="entry name" value="AAA_6"/>
    <property type="match status" value="1"/>
</dbReference>